<dbReference type="GO" id="GO:0005634">
    <property type="term" value="C:nucleus"/>
    <property type="evidence" value="ECO:0007669"/>
    <property type="project" value="UniProtKB-UniRule"/>
</dbReference>
<dbReference type="GO" id="GO:0003677">
    <property type="term" value="F:DNA binding"/>
    <property type="evidence" value="ECO:0007669"/>
    <property type="project" value="UniProtKB-UniRule"/>
</dbReference>
<dbReference type="Pfam" id="PF18717">
    <property type="entry name" value="CxC4"/>
    <property type="match status" value="1"/>
</dbReference>
<evidence type="ECO:0000313" key="5">
    <source>
        <dbReference type="Proteomes" id="UP001295444"/>
    </source>
</evidence>
<dbReference type="Gene3D" id="1.10.30.10">
    <property type="entry name" value="High mobility group box domain"/>
    <property type="match status" value="1"/>
</dbReference>
<feature type="compositionally biased region" description="Basic and acidic residues" evidence="2">
    <location>
        <begin position="439"/>
        <end position="473"/>
    </location>
</feature>
<dbReference type="PROSITE" id="PS50118">
    <property type="entry name" value="HMG_BOX_2"/>
    <property type="match status" value="1"/>
</dbReference>
<accession>A0AAD1W0J5</accession>
<name>A0AAD1W0J5_PELCU</name>
<feature type="domain" description="HMG box" evidence="3">
    <location>
        <begin position="43"/>
        <end position="111"/>
    </location>
</feature>
<evidence type="ECO:0000256" key="2">
    <source>
        <dbReference type="SAM" id="MobiDB-lite"/>
    </source>
</evidence>
<sequence length="1294" mass="143320">MDAPFDGTEVTVVSEDIEGSYVPSKPPIKKKRYKGSAEHGDIAKKPRSAYLLYYYDIYLKVHQEVPHLPQSEINKKISESWKLLSVAEKSYYLERAKLEKEGLDSNVKSSTPTMVSDVPGFRKILPRSDYILIPKRSPSKDKVVRQQMEICVAQPRETGIMTPSTDVSHNLEQTILSLDTGQVSLSEQCIDIEGLTEEATSYSSGDGAQEQLLSGVFSNYTGSVGDKLSGDIILDDATLEIGDSSLYQATSMVIEENGGISLAQSEIPAGLSVLTVMAIQDTEDHSAQNPTSHYFMFPMASRPTAETTRPVKLASTYTRRGRGNCTNPSCSFTYVTRHKPPKCPLCNNFLGGKWVPKTKPAKEKCPSTSKIVTPLSEHPVLEDPFSNIASGSKSSEENNEAVTQLLHASSPSCGEWEEVIISDLHILPHNLDGTPVRDTCSKDKSISSEVETTEKVETDDPHNKTQSSAEHENMECQISNAQGEMLSSVTAQKTQEAKCATKLRTTSLAAARPIRAILPAPANTNRSFNAKCVGNGLTILKSETHSSINASGLKPSTLKQLGHSVLPQPLTQEIMIRSDPQGPASQPQLKVVTETFPAYKYSSPVTLDLGLATQRGRGKCKNPLCNFMYTNRHKPKVCPKCGSNLSKDKAEKGPRIPSSPPEAQVCVQKVMSDSEPLTQSQKETQRQSTLQLLRKTVQIPENECELSEVFVLIQELNSSRLVLSNVSDGTVTIEQTSWASFYESSATHCLLCAAALFTEENNSQAGPQKCWLLTASRLQVVTTQVKICKNTECLAIHSFNDIYTGLFNVGNKLLVSLDLLFSIRNQIKLGDDPKVSISNIVESVQEQAEKRLNPEETISIYELLNCGYWAFECLTVRDYNDMICGVCGVAPKVEIAQRNAENTLTLTNVEFTWPEFLTSNEVSVEDFWSTLETEVLEQATFASSIPITKFDASILSPFFPPLMRAPVVVNSESYKNLEVQKVPGNASALVKLFQEGSLKLDELNLKTEEELQKILNLCRIPWNVTDTKDQMCYSILALSEFVQNGTQTKQPPPHLTGGKLYKVCPHQVICGSKYIVRGESPRDHVDLLASSRHWPPVYVVDMATQVSLCADLCYSNLTQEMWGKNQGCFSDPSKPPKYVSCPELLDRHFNVDIMGNEPSILHPVTKSASRRVVHAGAEQNGACDPTSRHHSITLCRELEPYSAIITAIGDSKTSNIRHLPIRFENPTHYYLYNRLIDFLTSREIVNRQINDIVQSCQPGEVVIRDTLYRLGVAQIKTELLESELEEENVQEQPI</sequence>
<dbReference type="InterPro" id="IPR039598">
    <property type="entry name" value="HMGXB3"/>
</dbReference>
<keyword evidence="5" id="KW-1185">Reference proteome</keyword>
<dbReference type="InterPro" id="IPR036910">
    <property type="entry name" value="HMG_box_dom_sf"/>
</dbReference>
<evidence type="ECO:0000259" key="3">
    <source>
        <dbReference type="PROSITE" id="PS50118"/>
    </source>
</evidence>
<gene>
    <name evidence="4" type="ORF">PECUL_23A014249</name>
</gene>
<keyword evidence="1" id="KW-0238">DNA-binding</keyword>
<keyword evidence="1" id="KW-0539">Nucleus</keyword>
<dbReference type="SUPFAM" id="SSF47095">
    <property type="entry name" value="HMG-box"/>
    <property type="match status" value="1"/>
</dbReference>
<feature type="DNA-binding region" description="HMG box" evidence="1">
    <location>
        <begin position="43"/>
        <end position="111"/>
    </location>
</feature>
<feature type="region of interest" description="Disordered" evidence="2">
    <location>
        <begin position="438"/>
        <end position="473"/>
    </location>
</feature>
<dbReference type="PANTHER" id="PTHR17609:SF2">
    <property type="entry name" value="HMG DOMAIN-CONTAINING PROTEIN 3"/>
    <property type="match status" value="1"/>
</dbReference>
<dbReference type="EMBL" id="OW240914">
    <property type="protein sequence ID" value="CAH2275993.1"/>
    <property type="molecule type" value="Genomic_DNA"/>
</dbReference>
<proteinExistence type="predicted"/>
<dbReference type="Proteomes" id="UP001295444">
    <property type="component" value="Chromosome 03"/>
</dbReference>
<dbReference type="Pfam" id="PF09011">
    <property type="entry name" value="HMG_box_2"/>
    <property type="match status" value="1"/>
</dbReference>
<evidence type="ECO:0000256" key="1">
    <source>
        <dbReference type="PROSITE-ProRule" id="PRU00267"/>
    </source>
</evidence>
<dbReference type="PANTHER" id="PTHR17609">
    <property type="entry name" value="HMG DOMAIN-CONTAINING PROTEIN 3"/>
    <property type="match status" value="1"/>
</dbReference>
<organism evidence="4 5">
    <name type="scientific">Pelobates cultripes</name>
    <name type="common">Western spadefoot toad</name>
    <dbReference type="NCBI Taxonomy" id="61616"/>
    <lineage>
        <taxon>Eukaryota</taxon>
        <taxon>Metazoa</taxon>
        <taxon>Chordata</taxon>
        <taxon>Craniata</taxon>
        <taxon>Vertebrata</taxon>
        <taxon>Euteleostomi</taxon>
        <taxon>Amphibia</taxon>
        <taxon>Batrachia</taxon>
        <taxon>Anura</taxon>
        <taxon>Pelobatoidea</taxon>
        <taxon>Pelobatidae</taxon>
        <taxon>Pelobates</taxon>
    </lineage>
</organism>
<dbReference type="SMART" id="SM00398">
    <property type="entry name" value="HMG"/>
    <property type="match status" value="1"/>
</dbReference>
<protein>
    <recommendedName>
        <fullName evidence="3">HMG box domain-containing protein</fullName>
    </recommendedName>
</protein>
<dbReference type="InterPro" id="IPR040648">
    <property type="entry name" value="HMGXB3_CxC4"/>
</dbReference>
<dbReference type="CDD" id="cd21981">
    <property type="entry name" value="HMG-box_HMGXB3"/>
    <property type="match status" value="1"/>
</dbReference>
<evidence type="ECO:0000313" key="4">
    <source>
        <dbReference type="EMBL" id="CAH2275993.1"/>
    </source>
</evidence>
<reference evidence="4" key="1">
    <citation type="submission" date="2022-03" db="EMBL/GenBank/DDBJ databases">
        <authorList>
            <person name="Alioto T."/>
            <person name="Alioto T."/>
            <person name="Gomez Garrido J."/>
        </authorList>
    </citation>
    <scope>NUCLEOTIDE SEQUENCE</scope>
</reference>
<dbReference type="InterPro" id="IPR009071">
    <property type="entry name" value="HMG_box_dom"/>
</dbReference>